<gene>
    <name evidence="8" type="primary">LOC113692167</name>
</gene>
<dbReference type="GO" id="GO:0016020">
    <property type="term" value="C:membrane"/>
    <property type="evidence" value="ECO:0007669"/>
    <property type="project" value="UniProtKB-SubCell"/>
</dbReference>
<evidence type="ECO:0000313" key="7">
    <source>
        <dbReference type="Proteomes" id="UP001652660"/>
    </source>
</evidence>
<evidence type="ECO:0000256" key="5">
    <source>
        <dbReference type="ARBA" id="ARBA00023136"/>
    </source>
</evidence>
<keyword evidence="5 6" id="KW-0472">Membrane</keyword>
<evidence type="ECO:0000256" key="2">
    <source>
        <dbReference type="ARBA" id="ARBA00010095"/>
    </source>
</evidence>
<dbReference type="PANTHER" id="PTHR12290">
    <property type="entry name" value="CORNICHON-RELATED"/>
    <property type="match status" value="1"/>
</dbReference>
<sequence>MDLEPLLWIIFFLMNMGLIALNLYQIVSLSDLEADYLNPYESSSRINHVVIPEYLLHGAFSILFLLSGHWFFFLATLPAAYINLRKFMKREHLIDVTEVFRVLSVEKKLRVVKLGFYLLLFVLVMTRIYAAGTFSVVMSVFHSDNEELDIRSSILEF</sequence>
<keyword evidence="3 6" id="KW-0812">Transmembrane</keyword>
<evidence type="ECO:0000256" key="1">
    <source>
        <dbReference type="ARBA" id="ARBA00004141"/>
    </source>
</evidence>
<dbReference type="OrthoDB" id="434393at2759"/>
<accession>A0A6P6SKG7</accession>
<dbReference type="SMART" id="SM01398">
    <property type="entry name" value="Cornichon"/>
    <property type="match status" value="1"/>
</dbReference>
<proteinExistence type="inferred from homology"/>
<name>A0A6P6SKG7_COFAR</name>
<reference evidence="7" key="1">
    <citation type="journal article" date="2025" name="Foods">
        <title>Unveiling the Microbial Signatures of Arabica Coffee Cherries: Insights into Ripeness Specific Diversity, Functional Traits, and Implications for Quality and Safety.</title>
        <authorList>
            <consortium name="RefSeq"/>
            <person name="Tenea G.N."/>
            <person name="Cifuentes V."/>
            <person name="Reyes P."/>
            <person name="Cevallos-Vallejos M."/>
        </authorList>
    </citation>
    <scope>NUCLEOTIDE SEQUENCE [LARGE SCALE GENOMIC DNA]</scope>
</reference>
<feature type="transmembrane region" description="Helical" evidence="6">
    <location>
        <begin position="7"/>
        <end position="27"/>
    </location>
</feature>
<dbReference type="AlphaFoldDB" id="A0A6P6SKG7"/>
<evidence type="ECO:0000256" key="4">
    <source>
        <dbReference type="ARBA" id="ARBA00022989"/>
    </source>
</evidence>
<dbReference type="InterPro" id="IPR003377">
    <property type="entry name" value="Cornichon"/>
</dbReference>
<dbReference type="RefSeq" id="XP_027066336.1">
    <property type="nucleotide sequence ID" value="XM_027210535.2"/>
</dbReference>
<evidence type="ECO:0000313" key="8">
    <source>
        <dbReference type="RefSeq" id="XP_027066336.1"/>
    </source>
</evidence>
<feature type="transmembrane region" description="Helical" evidence="6">
    <location>
        <begin position="116"/>
        <end position="141"/>
    </location>
</feature>
<dbReference type="GeneID" id="113692167"/>
<keyword evidence="7" id="KW-1185">Reference proteome</keyword>
<feature type="transmembrane region" description="Helical" evidence="6">
    <location>
        <begin position="54"/>
        <end position="82"/>
    </location>
</feature>
<dbReference type="Proteomes" id="UP001652660">
    <property type="component" value="Chromosome 6c"/>
</dbReference>
<reference evidence="8" key="2">
    <citation type="submission" date="2025-08" db="UniProtKB">
        <authorList>
            <consortium name="RefSeq"/>
        </authorList>
    </citation>
    <scope>IDENTIFICATION</scope>
    <source>
        <tissue evidence="8">Leaves</tissue>
    </source>
</reference>
<protein>
    <submittedName>
        <fullName evidence="8">Protein cornichon homolog 1-like isoform X1</fullName>
    </submittedName>
</protein>
<comment type="similarity">
    <text evidence="2">Belongs to the cornichon family.</text>
</comment>
<dbReference type="Pfam" id="PF03311">
    <property type="entry name" value="Cornichon"/>
    <property type="match status" value="1"/>
</dbReference>
<organism evidence="7 8">
    <name type="scientific">Coffea arabica</name>
    <name type="common">Arabian coffee</name>
    <dbReference type="NCBI Taxonomy" id="13443"/>
    <lineage>
        <taxon>Eukaryota</taxon>
        <taxon>Viridiplantae</taxon>
        <taxon>Streptophyta</taxon>
        <taxon>Embryophyta</taxon>
        <taxon>Tracheophyta</taxon>
        <taxon>Spermatophyta</taxon>
        <taxon>Magnoliopsida</taxon>
        <taxon>eudicotyledons</taxon>
        <taxon>Gunneridae</taxon>
        <taxon>Pentapetalae</taxon>
        <taxon>asterids</taxon>
        <taxon>lamiids</taxon>
        <taxon>Gentianales</taxon>
        <taxon>Rubiaceae</taxon>
        <taxon>Ixoroideae</taxon>
        <taxon>Gardenieae complex</taxon>
        <taxon>Bertiereae - Coffeeae clade</taxon>
        <taxon>Coffeeae</taxon>
        <taxon>Coffea</taxon>
    </lineage>
</organism>
<evidence type="ECO:0000256" key="6">
    <source>
        <dbReference type="SAM" id="Phobius"/>
    </source>
</evidence>
<dbReference type="GO" id="GO:0016192">
    <property type="term" value="P:vesicle-mediated transport"/>
    <property type="evidence" value="ECO:0007669"/>
    <property type="project" value="InterPro"/>
</dbReference>
<evidence type="ECO:0000256" key="3">
    <source>
        <dbReference type="ARBA" id="ARBA00022692"/>
    </source>
</evidence>
<comment type="subcellular location">
    <subcellularLocation>
        <location evidence="1">Membrane</location>
        <topology evidence="1">Multi-pass membrane protein</topology>
    </subcellularLocation>
</comment>
<keyword evidence="4 6" id="KW-1133">Transmembrane helix</keyword>